<accession>A0ABT0IQR9</accession>
<name>A0ABT0IQR9_9HYPH</name>
<gene>
    <name evidence="3" type="ORF">M0654_09445</name>
</gene>
<feature type="region of interest" description="Disordered" evidence="1">
    <location>
        <begin position="104"/>
        <end position="129"/>
    </location>
</feature>
<comment type="caution">
    <text evidence="3">The sequence shown here is derived from an EMBL/GenBank/DDBJ whole genome shotgun (WGS) entry which is preliminary data.</text>
</comment>
<proteinExistence type="predicted"/>
<evidence type="ECO:0000256" key="1">
    <source>
        <dbReference type="SAM" id="MobiDB-lite"/>
    </source>
</evidence>
<evidence type="ECO:0000256" key="2">
    <source>
        <dbReference type="SAM" id="SignalP"/>
    </source>
</evidence>
<sequence>MIRSSLVMFAGICVSAVLGSVSAPTAAQAQFDIRGGGSIERYNGDEYAQAPDYREFRRERHSERRYGRAGCTPRQALAAASRWLDDPQIRRVYRSYYDIDGYGKRGGNRGRPDGVRISTAPDCARSVPR</sequence>
<keyword evidence="4" id="KW-1185">Reference proteome</keyword>
<organism evidence="3 4">
    <name type="scientific">Neorhizobium turbinariae</name>
    <dbReference type="NCBI Taxonomy" id="2937795"/>
    <lineage>
        <taxon>Bacteria</taxon>
        <taxon>Pseudomonadati</taxon>
        <taxon>Pseudomonadota</taxon>
        <taxon>Alphaproteobacteria</taxon>
        <taxon>Hyphomicrobiales</taxon>
        <taxon>Rhizobiaceae</taxon>
        <taxon>Rhizobium/Agrobacterium group</taxon>
        <taxon>Neorhizobium</taxon>
    </lineage>
</organism>
<feature type="chain" id="PRO_5046311050" evidence="2">
    <location>
        <begin position="30"/>
        <end position="129"/>
    </location>
</feature>
<dbReference type="EMBL" id="JALPRY010000010">
    <property type="protein sequence ID" value="MCK8780205.1"/>
    <property type="molecule type" value="Genomic_DNA"/>
</dbReference>
<evidence type="ECO:0000313" key="4">
    <source>
        <dbReference type="Proteomes" id="UP001202827"/>
    </source>
</evidence>
<protein>
    <submittedName>
        <fullName evidence="3">Uncharacterized protein</fullName>
    </submittedName>
</protein>
<dbReference type="RefSeq" id="WP_248682865.1">
    <property type="nucleotide sequence ID" value="NZ_JALPRY010000010.1"/>
</dbReference>
<evidence type="ECO:0000313" key="3">
    <source>
        <dbReference type="EMBL" id="MCK8780205.1"/>
    </source>
</evidence>
<reference evidence="3 4" key="1">
    <citation type="submission" date="2022-04" db="EMBL/GenBank/DDBJ databases">
        <title>Rhizobium coralii sp. nov., isolated from coral Turbinaria peltata.</title>
        <authorList>
            <person name="Sun H."/>
        </authorList>
    </citation>
    <scope>NUCLEOTIDE SEQUENCE [LARGE SCALE GENOMIC DNA]</scope>
    <source>
        <strain evidence="3 4">NTR19</strain>
    </source>
</reference>
<dbReference type="Proteomes" id="UP001202827">
    <property type="component" value="Unassembled WGS sequence"/>
</dbReference>
<feature type="signal peptide" evidence="2">
    <location>
        <begin position="1"/>
        <end position="29"/>
    </location>
</feature>
<keyword evidence="2" id="KW-0732">Signal</keyword>